<proteinExistence type="predicted"/>
<sequence length="266" mass="30095">MSSLDQDEKRFDPLDTTLSFVDRPDDLEPAFSDDDEDQGLRAEMSCGHAVTPQSLTGWCRSLLDQGQYKFRCPAVDEDTQEICGAVWPYKEVRRLADLSRMGTNYWVFVHGLGGETLTVDLCNTEEEMQRLTVGQLKEKIFEKLLYAADEGQSVNKERKYTSCVQASGWKETHHCCLNMESNTRPQYTCIVVVVGEEPPIPPTLIQMMGSVIRRGKTRFVCGQSGCDAEWPYQEVCKMAMLTPEEMKNFETTMAQNAATIDPNAKF</sequence>
<name>A0A315VZ01_GAMAF</name>
<feature type="compositionally biased region" description="Basic and acidic residues" evidence="1">
    <location>
        <begin position="1"/>
        <end position="13"/>
    </location>
</feature>
<feature type="region of interest" description="Disordered" evidence="1">
    <location>
        <begin position="1"/>
        <end position="37"/>
    </location>
</feature>
<evidence type="ECO:0000256" key="1">
    <source>
        <dbReference type="SAM" id="MobiDB-lite"/>
    </source>
</evidence>
<keyword evidence="3" id="KW-1185">Reference proteome</keyword>
<dbReference type="Proteomes" id="UP000250572">
    <property type="component" value="Unassembled WGS sequence"/>
</dbReference>
<feature type="compositionally biased region" description="Acidic residues" evidence="1">
    <location>
        <begin position="25"/>
        <end position="37"/>
    </location>
</feature>
<evidence type="ECO:0000313" key="2">
    <source>
        <dbReference type="EMBL" id="PWA28890.1"/>
    </source>
</evidence>
<dbReference type="CDD" id="cd17039">
    <property type="entry name" value="Ubl_ubiquitin_like"/>
    <property type="match status" value="1"/>
</dbReference>
<protein>
    <submittedName>
        <fullName evidence="2">Uncharacterized protein</fullName>
    </submittedName>
</protein>
<dbReference type="STRING" id="33528.ENSGAFP00000005322"/>
<organism evidence="2 3">
    <name type="scientific">Gambusia affinis</name>
    <name type="common">Western mosquitofish</name>
    <name type="synonym">Heterandria affinis</name>
    <dbReference type="NCBI Taxonomy" id="33528"/>
    <lineage>
        <taxon>Eukaryota</taxon>
        <taxon>Metazoa</taxon>
        <taxon>Chordata</taxon>
        <taxon>Craniata</taxon>
        <taxon>Vertebrata</taxon>
        <taxon>Euteleostomi</taxon>
        <taxon>Actinopterygii</taxon>
        <taxon>Neopterygii</taxon>
        <taxon>Teleostei</taxon>
        <taxon>Neoteleostei</taxon>
        <taxon>Acanthomorphata</taxon>
        <taxon>Ovalentaria</taxon>
        <taxon>Atherinomorphae</taxon>
        <taxon>Cyprinodontiformes</taxon>
        <taxon>Poeciliidae</taxon>
        <taxon>Poeciliinae</taxon>
        <taxon>Gambusia</taxon>
    </lineage>
</organism>
<dbReference type="AlphaFoldDB" id="A0A315VZ01"/>
<comment type="caution">
    <text evidence="2">The sequence shown here is derived from an EMBL/GenBank/DDBJ whole genome shotgun (WGS) entry which is preliminary data.</text>
</comment>
<accession>A0A315VZ01</accession>
<feature type="non-terminal residue" evidence="2">
    <location>
        <position position="266"/>
    </location>
</feature>
<dbReference type="EMBL" id="NHOQ01000739">
    <property type="protein sequence ID" value="PWA28890.1"/>
    <property type="molecule type" value="Genomic_DNA"/>
</dbReference>
<evidence type="ECO:0000313" key="3">
    <source>
        <dbReference type="Proteomes" id="UP000250572"/>
    </source>
</evidence>
<gene>
    <name evidence="2" type="ORF">CCH79_00012894</name>
</gene>
<reference evidence="2 3" key="1">
    <citation type="journal article" date="2018" name="G3 (Bethesda)">
        <title>A High-Quality Reference Genome for the Invasive Mosquitofish Gambusia affinis Using a Chicago Library.</title>
        <authorList>
            <person name="Hoffberg S.L."/>
            <person name="Troendle N.J."/>
            <person name="Glenn T.C."/>
            <person name="Mahmud O."/>
            <person name="Louha S."/>
            <person name="Chalopin D."/>
            <person name="Bennetzen J.L."/>
            <person name="Mauricio R."/>
        </authorList>
    </citation>
    <scope>NUCLEOTIDE SEQUENCE [LARGE SCALE GENOMIC DNA]</scope>
    <source>
        <strain evidence="2">NE01/NJP1002.9</strain>
        <tissue evidence="2">Muscle</tissue>
    </source>
</reference>